<evidence type="ECO:0000313" key="4">
    <source>
        <dbReference type="Proteomes" id="UP001384579"/>
    </source>
</evidence>
<name>A0ABU8YXV1_9CYAN</name>
<dbReference type="Gene3D" id="3.40.50.2300">
    <property type="match status" value="1"/>
</dbReference>
<evidence type="ECO:0000313" key="3">
    <source>
        <dbReference type="EMBL" id="MEK0189307.1"/>
    </source>
</evidence>
<feature type="non-terminal residue" evidence="3">
    <location>
        <position position="93"/>
    </location>
</feature>
<dbReference type="SUPFAM" id="SSF53822">
    <property type="entry name" value="Periplasmic binding protein-like I"/>
    <property type="match status" value="1"/>
</dbReference>
<keyword evidence="2" id="KW-0732">Signal</keyword>
<sequence>MKKPTLRPSALFITCASLLLACSQTNTPQTSTTASPATSPSVGTSPQGSAGGNSNTIYIGIAVAQTSNVALLGQEQVAGAKIAEKYFNDKGGV</sequence>
<dbReference type="Proteomes" id="UP001384579">
    <property type="component" value="Unassembled WGS sequence"/>
</dbReference>
<gene>
    <name evidence="3" type="ORF">WMG39_31345</name>
</gene>
<evidence type="ECO:0000256" key="1">
    <source>
        <dbReference type="SAM" id="MobiDB-lite"/>
    </source>
</evidence>
<evidence type="ECO:0000256" key="2">
    <source>
        <dbReference type="SAM" id="SignalP"/>
    </source>
</evidence>
<feature type="signal peptide" evidence="2">
    <location>
        <begin position="1"/>
        <end position="21"/>
    </location>
</feature>
<keyword evidence="4" id="KW-1185">Reference proteome</keyword>
<accession>A0ABU8YXV1</accession>
<dbReference type="PROSITE" id="PS51257">
    <property type="entry name" value="PROKAR_LIPOPROTEIN"/>
    <property type="match status" value="1"/>
</dbReference>
<dbReference type="EMBL" id="JBBLXS010001117">
    <property type="protein sequence ID" value="MEK0189307.1"/>
    <property type="molecule type" value="Genomic_DNA"/>
</dbReference>
<feature type="compositionally biased region" description="Low complexity" evidence="1">
    <location>
        <begin position="26"/>
        <end position="46"/>
    </location>
</feature>
<reference evidence="3 4" key="1">
    <citation type="journal article" date="2020" name="Harmful Algae">
        <title>Molecular and morphological characterization of a novel dihydroanatoxin-a producing Microcoleus species (cyanobacteria) from the Russian River, California, USA.</title>
        <authorList>
            <person name="Conklin K.Y."/>
            <person name="Stancheva R."/>
            <person name="Otten T.G."/>
            <person name="Fadness R."/>
            <person name="Boyer G.L."/>
            <person name="Read B."/>
            <person name="Zhang X."/>
            <person name="Sheath R.G."/>
        </authorList>
    </citation>
    <scope>NUCLEOTIDE SEQUENCE [LARGE SCALE GENOMIC DNA]</scope>
    <source>
        <strain evidence="3 4">PTRS2</strain>
    </source>
</reference>
<proteinExistence type="predicted"/>
<feature type="chain" id="PRO_5045648987" evidence="2">
    <location>
        <begin position="22"/>
        <end position="93"/>
    </location>
</feature>
<protein>
    <submittedName>
        <fullName evidence="3">Branched-chain amino acid ABC transporter substrate-binding protein</fullName>
    </submittedName>
</protein>
<comment type="caution">
    <text evidence="3">The sequence shown here is derived from an EMBL/GenBank/DDBJ whole genome shotgun (WGS) entry which is preliminary data.</text>
</comment>
<organism evidence="3 4">
    <name type="scientific">Microcoleus anatoxicus PTRS2</name>
    <dbReference type="NCBI Taxonomy" id="2705321"/>
    <lineage>
        <taxon>Bacteria</taxon>
        <taxon>Bacillati</taxon>
        <taxon>Cyanobacteriota</taxon>
        <taxon>Cyanophyceae</taxon>
        <taxon>Oscillatoriophycideae</taxon>
        <taxon>Oscillatoriales</taxon>
        <taxon>Microcoleaceae</taxon>
        <taxon>Microcoleus</taxon>
        <taxon>Microcoleus anatoxicus</taxon>
    </lineage>
</organism>
<dbReference type="InterPro" id="IPR028082">
    <property type="entry name" value="Peripla_BP_I"/>
</dbReference>
<feature type="region of interest" description="Disordered" evidence="1">
    <location>
        <begin position="26"/>
        <end position="51"/>
    </location>
</feature>